<organism evidence="1 2">
    <name type="scientific">Pelobates cultripes</name>
    <name type="common">Western spadefoot toad</name>
    <dbReference type="NCBI Taxonomy" id="61616"/>
    <lineage>
        <taxon>Eukaryota</taxon>
        <taxon>Metazoa</taxon>
        <taxon>Chordata</taxon>
        <taxon>Craniata</taxon>
        <taxon>Vertebrata</taxon>
        <taxon>Euteleostomi</taxon>
        <taxon>Amphibia</taxon>
        <taxon>Batrachia</taxon>
        <taxon>Anura</taxon>
        <taxon>Pelobatoidea</taxon>
        <taxon>Pelobatidae</taxon>
        <taxon>Pelobates</taxon>
    </lineage>
</organism>
<dbReference type="Proteomes" id="UP001295444">
    <property type="component" value="Chromosome 03"/>
</dbReference>
<gene>
    <name evidence="1" type="ORF">PECUL_23A049493</name>
</gene>
<name>A0AAD1RJ93_PELCU</name>
<evidence type="ECO:0000313" key="1">
    <source>
        <dbReference type="EMBL" id="CAH2272814.1"/>
    </source>
</evidence>
<feature type="non-terminal residue" evidence="1">
    <location>
        <position position="134"/>
    </location>
</feature>
<dbReference type="AlphaFoldDB" id="A0AAD1RJ93"/>
<sequence length="134" mass="14949">LFCTRLSDIQLHLAEVCSCTSCPTYPPSQIRNSMPGKLMCVSPSTIRGETALVEQPCVTPDFCVKFAMARHRTPVNPGLEGHQQLTFWVLLSPHFKLSNLWVLRSRRHPLVNWRDLHSGIQLGNPTDICTAGPA</sequence>
<protein>
    <submittedName>
        <fullName evidence="1">Uncharacterized protein</fullName>
    </submittedName>
</protein>
<proteinExistence type="predicted"/>
<feature type="non-terminal residue" evidence="1">
    <location>
        <position position="1"/>
    </location>
</feature>
<reference evidence="1" key="1">
    <citation type="submission" date="2022-03" db="EMBL/GenBank/DDBJ databases">
        <authorList>
            <person name="Alioto T."/>
            <person name="Alioto T."/>
            <person name="Gomez Garrido J."/>
        </authorList>
    </citation>
    <scope>NUCLEOTIDE SEQUENCE</scope>
</reference>
<evidence type="ECO:0000313" key="2">
    <source>
        <dbReference type="Proteomes" id="UP001295444"/>
    </source>
</evidence>
<dbReference type="EMBL" id="OW240914">
    <property type="protein sequence ID" value="CAH2272814.1"/>
    <property type="molecule type" value="Genomic_DNA"/>
</dbReference>
<accession>A0AAD1RJ93</accession>
<keyword evidence="2" id="KW-1185">Reference proteome</keyword>